<protein>
    <submittedName>
        <fullName evidence="2">Lecithin:cholesterol acyltransferase family protein</fullName>
    </submittedName>
</protein>
<dbReference type="PANTHER" id="PTHR11440">
    <property type="entry name" value="LECITHIN-CHOLESTEROL ACYLTRANSFERASE-RELATED"/>
    <property type="match status" value="1"/>
</dbReference>
<keyword evidence="2" id="KW-0012">Acyltransferase</keyword>
<evidence type="ECO:0000256" key="1">
    <source>
        <dbReference type="SAM" id="SignalP"/>
    </source>
</evidence>
<keyword evidence="3" id="KW-1185">Reference proteome</keyword>
<evidence type="ECO:0000313" key="3">
    <source>
        <dbReference type="Proteomes" id="UP000179807"/>
    </source>
</evidence>
<dbReference type="RefSeq" id="XP_068360269.1">
    <property type="nucleotide sequence ID" value="XM_068489984.1"/>
</dbReference>
<dbReference type="VEuPathDB" id="TrichDB:TRFO_01233"/>
<dbReference type="GO" id="GO:0008374">
    <property type="term" value="F:O-acyltransferase activity"/>
    <property type="evidence" value="ECO:0007669"/>
    <property type="project" value="InterPro"/>
</dbReference>
<dbReference type="InterPro" id="IPR003386">
    <property type="entry name" value="LACT/PDAT_acylTrfase"/>
</dbReference>
<dbReference type="GO" id="GO:0006629">
    <property type="term" value="P:lipid metabolic process"/>
    <property type="evidence" value="ECO:0007669"/>
    <property type="project" value="InterPro"/>
</dbReference>
<dbReference type="OrthoDB" id="190846at2759"/>
<feature type="signal peptide" evidence="1">
    <location>
        <begin position="1"/>
        <end position="16"/>
    </location>
</feature>
<dbReference type="EMBL" id="MLAK01000704">
    <property type="protein sequence ID" value="OHT07133.1"/>
    <property type="molecule type" value="Genomic_DNA"/>
</dbReference>
<dbReference type="GeneID" id="94824688"/>
<sequence>MFWLITTAFSMKPIVMVPPMLGSQLWVTVKDFKSSHWYCPKNIDNKTMWLNEEYVIPPLYNCLAEYLTSQWDPVAKTVRNNTNVEVYPIDFGGVEGVKYIDSGVLGYHLISDYNELIQKLTDEGYVVRKDLFAAPYDWRHAPLYISHYYQMLKDLIEQAYYMNDNQKVTIFSYSCGCMVFHYFLTHIVDEKWKEKFILKVIWCAPSFGGTMDAFSTAYFHKIDYIPEILVSESLHNFFDSLPTLYSHLPNSHMFPDYPIVYGPNGEEIHAPEIPDFLIKMGKVKDEFMPLMEEASEIINKSFDDPGVSSYFAFNAVLPSTRAFNFSKGFDKDPETIYTLGDGTMQADILYYGCNNWNSANLGKTMLCHDFNNTNTDYSHVSILAQPDFVDVMVEMMMSDNWLVPGRHNVTGSHVPNIL</sequence>
<keyword evidence="1" id="KW-0732">Signal</keyword>
<dbReference type="Pfam" id="PF02450">
    <property type="entry name" value="LCAT"/>
    <property type="match status" value="1"/>
</dbReference>
<organism evidence="2 3">
    <name type="scientific">Tritrichomonas foetus</name>
    <dbReference type="NCBI Taxonomy" id="1144522"/>
    <lineage>
        <taxon>Eukaryota</taxon>
        <taxon>Metamonada</taxon>
        <taxon>Parabasalia</taxon>
        <taxon>Tritrichomonadida</taxon>
        <taxon>Tritrichomonadidae</taxon>
        <taxon>Tritrichomonas</taxon>
    </lineage>
</organism>
<reference evidence="2" key="1">
    <citation type="submission" date="2016-10" db="EMBL/GenBank/DDBJ databases">
        <authorList>
            <person name="Benchimol M."/>
            <person name="Almeida L.G."/>
            <person name="Vasconcelos A.T."/>
            <person name="Perreira-Neves A."/>
            <person name="Rosa I.A."/>
            <person name="Tasca T."/>
            <person name="Bogo M.R."/>
            <person name="de Souza W."/>
        </authorList>
    </citation>
    <scope>NUCLEOTIDE SEQUENCE [LARGE SCALE GENOMIC DNA]</scope>
    <source>
        <strain evidence="2">K</strain>
    </source>
</reference>
<proteinExistence type="predicted"/>
<evidence type="ECO:0000313" key="2">
    <source>
        <dbReference type="EMBL" id="OHT07133.1"/>
    </source>
</evidence>
<dbReference type="AlphaFoldDB" id="A0A1J4KCE8"/>
<accession>A0A1J4KCE8</accession>
<keyword evidence="2" id="KW-0808">Transferase</keyword>
<gene>
    <name evidence="2" type="ORF">TRFO_01233</name>
</gene>
<dbReference type="Gene3D" id="3.40.50.1820">
    <property type="entry name" value="alpha/beta hydrolase"/>
    <property type="match status" value="1"/>
</dbReference>
<dbReference type="Proteomes" id="UP000179807">
    <property type="component" value="Unassembled WGS sequence"/>
</dbReference>
<feature type="chain" id="PRO_5013063047" evidence="1">
    <location>
        <begin position="17"/>
        <end position="418"/>
    </location>
</feature>
<dbReference type="InterPro" id="IPR029058">
    <property type="entry name" value="AB_hydrolase_fold"/>
</dbReference>
<dbReference type="SUPFAM" id="SSF53474">
    <property type="entry name" value="alpha/beta-Hydrolases"/>
    <property type="match status" value="1"/>
</dbReference>
<name>A0A1J4KCE8_9EUKA</name>
<comment type="caution">
    <text evidence="2">The sequence shown here is derived from an EMBL/GenBank/DDBJ whole genome shotgun (WGS) entry which is preliminary data.</text>
</comment>